<dbReference type="Proteomes" id="UP000799755">
    <property type="component" value="Unassembled WGS sequence"/>
</dbReference>
<organism evidence="1 2">
    <name type="scientific">Lindgomyces ingoldianus</name>
    <dbReference type="NCBI Taxonomy" id="673940"/>
    <lineage>
        <taxon>Eukaryota</taxon>
        <taxon>Fungi</taxon>
        <taxon>Dikarya</taxon>
        <taxon>Ascomycota</taxon>
        <taxon>Pezizomycotina</taxon>
        <taxon>Dothideomycetes</taxon>
        <taxon>Pleosporomycetidae</taxon>
        <taxon>Pleosporales</taxon>
        <taxon>Lindgomycetaceae</taxon>
        <taxon>Lindgomyces</taxon>
    </lineage>
</organism>
<evidence type="ECO:0000313" key="2">
    <source>
        <dbReference type="Proteomes" id="UP000799755"/>
    </source>
</evidence>
<comment type="caution">
    <text evidence="1">The sequence shown here is derived from an EMBL/GenBank/DDBJ whole genome shotgun (WGS) entry which is preliminary data.</text>
</comment>
<gene>
    <name evidence="1" type="ORF">BDR25DRAFT_314062</name>
</gene>
<dbReference type="EMBL" id="MU003506">
    <property type="protein sequence ID" value="KAF2470867.1"/>
    <property type="molecule type" value="Genomic_DNA"/>
</dbReference>
<sequence length="822" mass="90974">MPHESQKSPPDNEADGGLTSSNAMNMKATSVVRIVEIVPPETPKSTRPGYTTHGSATSVESGTSSDPFADDTWSSIRSNDKGVLWSTSTPITPPTTRGSDKPTLVASPESPLARKIKSTPGVVGDATGEYSTHGQHSEPCEPRYKKIFRNATLPMENLNAAREALIKASKLEFYSQPNTSFGFQSNEDTTTATTNGHTTSVSQGAGKRVTATRKGRAAFSDVLDAILPSTLQQRISESINSRKCIASLVKNPGKKCNWSAKKSQEAPKRLEILASSLAHKDYDTFLPNLESLLASVLCGTHYNSAMQPGKFGSLERFVQQLLQAESFTIASSNVLFDSEHASFLTWADTICKIKLDIRHDAYIKPETATAEELQITGISTPTEKPTVSAASKAVLGCIIPFEIHQRIADDASKCVASLPKKPGQKCGNAAKGPKNVQQFLNALTKAHKQHDYQSFLTWLASLTASALCGVHIKPAEKRSETIKELVQRRLESKSNHSLITVGSVSWDDFTTWAEIICNSTETSECDTSSAIKAEKKAETPSDITTPPRSKAEVKSQDREDSHVEVPIQRPNPVKRVTSIPLAAQKTKALKNNEPSEPDVADSPLSDIPLRHQSSLPSTWDISPLGKFRPWQPKRTKGKSVGQVLQDLVRKDLSAYELKSGYIYIFWLKGKFGLLKIGFTKNVDRRLKQWAKQCKQEYQLHKRSWAGELVHIPHVSRVEKLIHAEFKDIRMVMTCEGCGKEHKEWFQIPEKQAVKVFQKWKDWVLRSPYGESTGAWKLKPEFAKELEQVCRPLDPVSTNKPSLRPKNATRRSSRRLGKRKSNA</sequence>
<name>A0ACB6QVJ9_9PLEO</name>
<accession>A0ACB6QVJ9</accession>
<reference evidence="1" key="1">
    <citation type="journal article" date="2020" name="Stud. Mycol.">
        <title>101 Dothideomycetes genomes: a test case for predicting lifestyles and emergence of pathogens.</title>
        <authorList>
            <person name="Haridas S."/>
            <person name="Albert R."/>
            <person name="Binder M."/>
            <person name="Bloem J."/>
            <person name="Labutti K."/>
            <person name="Salamov A."/>
            <person name="Andreopoulos B."/>
            <person name="Baker S."/>
            <person name="Barry K."/>
            <person name="Bills G."/>
            <person name="Bluhm B."/>
            <person name="Cannon C."/>
            <person name="Castanera R."/>
            <person name="Culley D."/>
            <person name="Daum C."/>
            <person name="Ezra D."/>
            <person name="Gonzalez J."/>
            <person name="Henrissat B."/>
            <person name="Kuo A."/>
            <person name="Liang C."/>
            <person name="Lipzen A."/>
            <person name="Lutzoni F."/>
            <person name="Magnuson J."/>
            <person name="Mondo S."/>
            <person name="Nolan M."/>
            <person name="Ohm R."/>
            <person name="Pangilinan J."/>
            <person name="Park H.-J."/>
            <person name="Ramirez L."/>
            <person name="Alfaro M."/>
            <person name="Sun H."/>
            <person name="Tritt A."/>
            <person name="Yoshinaga Y."/>
            <person name="Zwiers L.-H."/>
            <person name="Turgeon B."/>
            <person name="Goodwin S."/>
            <person name="Spatafora J."/>
            <person name="Crous P."/>
            <person name="Grigoriev I."/>
        </authorList>
    </citation>
    <scope>NUCLEOTIDE SEQUENCE</scope>
    <source>
        <strain evidence="1">ATCC 200398</strain>
    </source>
</reference>
<keyword evidence="2" id="KW-1185">Reference proteome</keyword>
<proteinExistence type="predicted"/>
<evidence type="ECO:0000313" key="1">
    <source>
        <dbReference type="EMBL" id="KAF2470867.1"/>
    </source>
</evidence>
<protein>
    <submittedName>
        <fullName evidence="1">Uncharacterized protein</fullName>
    </submittedName>
</protein>